<evidence type="ECO:0000313" key="2">
    <source>
        <dbReference type="Proteomes" id="UP000199533"/>
    </source>
</evidence>
<sequence>MNTENPNIIDQLAKAIALHNTKPHVPIEKEVWNAKECAGYIGKSYQTFMSYYAPLPSFPKRIKLPSTSGGQSSPMWKAIEVINWVFSHQEKR</sequence>
<organism evidence="1 2">
    <name type="scientific">Nitrosomonas aestuarii</name>
    <dbReference type="NCBI Taxonomy" id="52441"/>
    <lineage>
        <taxon>Bacteria</taxon>
        <taxon>Pseudomonadati</taxon>
        <taxon>Pseudomonadota</taxon>
        <taxon>Betaproteobacteria</taxon>
        <taxon>Nitrosomonadales</taxon>
        <taxon>Nitrosomonadaceae</taxon>
        <taxon>Nitrosomonas</taxon>
    </lineage>
</organism>
<dbReference type="STRING" id="52441.SAMN05216302_101481"/>
<protein>
    <recommendedName>
        <fullName evidence="3">Transcriptional regulator, AlpA family</fullName>
    </recommendedName>
</protein>
<dbReference type="AlphaFoldDB" id="A0A1I4C4V6"/>
<accession>A0A1I4C4V6</accession>
<dbReference type="Proteomes" id="UP000199533">
    <property type="component" value="Unassembled WGS sequence"/>
</dbReference>
<evidence type="ECO:0000313" key="1">
    <source>
        <dbReference type="EMBL" id="SFK75660.1"/>
    </source>
</evidence>
<proteinExistence type="predicted"/>
<reference evidence="2" key="1">
    <citation type="submission" date="2016-10" db="EMBL/GenBank/DDBJ databases">
        <authorList>
            <person name="Varghese N."/>
            <person name="Submissions S."/>
        </authorList>
    </citation>
    <scope>NUCLEOTIDE SEQUENCE [LARGE SCALE GENOMIC DNA]</scope>
    <source>
        <strain evidence="2">Nm69</strain>
    </source>
</reference>
<keyword evidence="2" id="KW-1185">Reference proteome</keyword>
<dbReference type="RefSeq" id="WP_090699781.1">
    <property type="nucleotide sequence ID" value="NZ_FOSP01000014.1"/>
</dbReference>
<dbReference type="OrthoDB" id="8595257at2"/>
<evidence type="ECO:0008006" key="3">
    <source>
        <dbReference type="Google" id="ProtNLM"/>
    </source>
</evidence>
<name>A0A1I4C4V6_9PROT</name>
<gene>
    <name evidence="1" type="ORF">SAMN05216302_101481</name>
</gene>
<dbReference type="EMBL" id="FOSP01000014">
    <property type="protein sequence ID" value="SFK75660.1"/>
    <property type="molecule type" value="Genomic_DNA"/>
</dbReference>